<feature type="domain" description="Helix-hairpin-helix DNA-binding motif class 1" evidence="22">
    <location>
        <begin position="94"/>
        <end position="113"/>
    </location>
</feature>
<feature type="domain" description="Polymerase/histidinol phosphatase N-terminal" evidence="23">
    <location>
        <begin position="340"/>
        <end position="419"/>
    </location>
</feature>
<dbReference type="InterPro" id="IPR047967">
    <property type="entry name" value="PolX_PHP"/>
</dbReference>
<proteinExistence type="predicted"/>
<evidence type="ECO:0000256" key="3">
    <source>
        <dbReference type="ARBA" id="ARBA00012417"/>
    </source>
</evidence>
<reference evidence="25" key="1">
    <citation type="submission" date="2019-06" db="EMBL/GenBank/DDBJ databases">
        <authorList>
            <person name="Murdoch R.W."/>
            <person name="Fathepure B."/>
        </authorList>
    </citation>
    <scope>NUCLEOTIDE SEQUENCE</scope>
</reference>
<keyword evidence="14" id="KW-0915">Sodium</keyword>
<dbReference type="InterPro" id="IPR010996">
    <property type="entry name" value="HHH_MUS81"/>
</dbReference>
<dbReference type="SUPFAM" id="SSF158702">
    <property type="entry name" value="Sec63 N-terminal domain-like"/>
    <property type="match status" value="1"/>
</dbReference>
<dbReference type="SMART" id="SM00481">
    <property type="entry name" value="POLIIIAc"/>
    <property type="match status" value="1"/>
</dbReference>
<evidence type="ECO:0000256" key="1">
    <source>
        <dbReference type="ARBA" id="ARBA00001946"/>
    </source>
</evidence>
<keyword evidence="25" id="KW-0269">Exonuclease</keyword>
<keyword evidence="11" id="KW-0227">DNA damage</keyword>
<evidence type="ECO:0000259" key="22">
    <source>
        <dbReference type="SMART" id="SM00278"/>
    </source>
</evidence>
<dbReference type="Gene3D" id="3.30.210.10">
    <property type="entry name" value="DNA polymerase, thumb domain"/>
    <property type="match status" value="1"/>
</dbReference>
<comment type="catalytic activity">
    <reaction evidence="19">
        <text>a 5'-end 2'-deoxyribose-2'-deoxyribonucleotide-DNA = (2E,4S)-4-hydroxypenten-2-al-5-phosphate + a 5'-end 5'-phospho-2'-deoxyribonucleoside-DNA + H(+)</text>
        <dbReference type="Rhea" id="RHEA:76255"/>
        <dbReference type="Rhea" id="RHEA-COMP:13180"/>
        <dbReference type="Rhea" id="RHEA-COMP:18657"/>
        <dbReference type="ChEBI" id="CHEBI:15378"/>
        <dbReference type="ChEBI" id="CHEBI:136412"/>
        <dbReference type="ChEBI" id="CHEBI:195194"/>
        <dbReference type="ChEBI" id="CHEBI:195195"/>
    </reaction>
</comment>
<dbReference type="InterPro" id="IPR003141">
    <property type="entry name" value="Pol/His_phosphatase_N"/>
</dbReference>
<keyword evidence="12" id="KW-0832">Ubl conjugation</keyword>
<dbReference type="InterPro" id="IPR002054">
    <property type="entry name" value="DNA-dir_DNA_pol_X"/>
</dbReference>
<evidence type="ECO:0000256" key="21">
    <source>
        <dbReference type="ARBA" id="ARBA00049244"/>
    </source>
</evidence>
<dbReference type="Pfam" id="PF14792">
    <property type="entry name" value="DNA_pol_B_palm"/>
    <property type="match status" value="1"/>
</dbReference>
<dbReference type="Gene3D" id="1.10.150.20">
    <property type="entry name" value="5' to 3' exonuclease, C-terminal subdomain"/>
    <property type="match status" value="1"/>
</dbReference>
<dbReference type="EC" id="4.2.99.18" evidence="4"/>
<comment type="subcellular location">
    <subcellularLocation>
        <location evidence="2">Cytoplasm</location>
    </subcellularLocation>
</comment>
<dbReference type="Gene3D" id="1.10.150.110">
    <property type="entry name" value="DNA polymerase beta, N-terminal domain-like"/>
    <property type="match status" value="1"/>
</dbReference>
<evidence type="ECO:0000313" key="25">
    <source>
        <dbReference type="EMBL" id="QEA06830.1"/>
    </source>
</evidence>
<dbReference type="SMART" id="SM00483">
    <property type="entry name" value="POLXc"/>
    <property type="match status" value="1"/>
</dbReference>
<keyword evidence="13" id="KW-0239">DNA-directed DNA polymerase</keyword>
<evidence type="ECO:0000259" key="23">
    <source>
        <dbReference type="SMART" id="SM00481"/>
    </source>
</evidence>
<dbReference type="SMART" id="SM00278">
    <property type="entry name" value="HhH1"/>
    <property type="match status" value="4"/>
</dbReference>
<evidence type="ECO:0000256" key="11">
    <source>
        <dbReference type="ARBA" id="ARBA00022763"/>
    </source>
</evidence>
<comment type="catalytic activity">
    <reaction evidence="18">
        <text>2'-deoxyribonucleotide-(2'-deoxyribose 5'-phosphate)-2'-deoxyribonucleotide-DNA = a 3'-end 2'-deoxyribonucleotide-(2,3-dehydro-2,3-deoxyribose 5'-phosphate)-DNA + a 5'-end 5'-phospho-2'-deoxyribonucleoside-DNA + H(+)</text>
        <dbReference type="Rhea" id="RHEA:66592"/>
        <dbReference type="Rhea" id="RHEA-COMP:13180"/>
        <dbReference type="Rhea" id="RHEA-COMP:16897"/>
        <dbReference type="Rhea" id="RHEA-COMP:17067"/>
        <dbReference type="ChEBI" id="CHEBI:15378"/>
        <dbReference type="ChEBI" id="CHEBI:136412"/>
        <dbReference type="ChEBI" id="CHEBI:157695"/>
        <dbReference type="ChEBI" id="CHEBI:167181"/>
        <dbReference type="EC" id="4.2.99.18"/>
    </reaction>
</comment>
<dbReference type="SUPFAM" id="SSF89550">
    <property type="entry name" value="PHP domain-like"/>
    <property type="match status" value="1"/>
</dbReference>
<dbReference type="InterPro" id="IPR029398">
    <property type="entry name" value="PolB_thumb"/>
</dbReference>
<dbReference type="GO" id="GO:0003887">
    <property type="term" value="F:DNA-directed DNA polymerase activity"/>
    <property type="evidence" value="ECO:0007669"/>
    <property type="project" value="UniProtKB-KW"/>
</dbReference>
<keyword evidence="7" id="KW-0237">DNA synthesis</keyword>
<evidence type="ECO:0000256" key="12">
    <source>
        <dbReference type="ARBA" id="ARBA00022843"/>
    </source>
</evidence>
<feature type="domain" description="Helix-hairpin-helix DNA-binding motif class 1" evidence="22">
    <location>
        <begin position="34"/>
        <end position="53"/>
    </location>
</feature>
<accession>A0A5B8RDA7</accession>
<keyword evidence="25" id="KW-0540">Nuclease</keyword>
<dbReference type="Pfam" id="PF14791">
    <property type="entry name" value="DNA_pol_B_thumb"/>
    <property type="match status" value="1"/>
</dbReference>
<keyword evidence="10" id="KW-0235">DNA replication</keyword>
<dbReference type="InterPro" id="IPR050243">
    <property type="entry name" value="PHP_phosphatase"/>
</dbReference>
<keyword evidence="15" id="KW-0234">DNA repair</keyword>
<evidence type="ECO:0000256" key="8">
    <source>
        <dbReference type="ARBA" id="ARBA00022679"/>
    </source>
</evidence>
<evidence type="ECO:0000256" key="17">
    <source>
        <dbReference type="ARBA" id="ARBA00035726"/>
    </source>
</evidence>
<evidence type="ECO:0000256" key="6">
    <source>
        <dbReference type="ARBA" id="ARBA00022481"/>
    </source>
</evidence>
<dbReference type="Pfam" id="PF14716">
    <property type="entry name" value="HHH_8"/>
    <property type="match status" value="1"/>
</dbReference>
<evidence type="ECO:0000256" key="15">
    <source>
        <dbReference type="ARBA" id="ARBA00023204"/>
    </source>
</evidence>
<comment type="function">
    <text evidence="20">Repair polymerase that plays a key role in base-excision repair. During this process, the damaged base is excised by specific DNA glycosylases, the DNA backbone is nicked at the abasic site by an apurinic/apyrimidic (AP) endonuclease, and POLB removes 5'-deoxyribose-phosphate from the preincised AP site acting as a 5'-deoxyribose-phosphate lyase (5'-dRP lyase); through its DNA polymerase activity, it adds one nucleotide to the 3' end of the arising single-nucleotide gap. Conducts 'gap-filling' DNA synthesis in a stepwise distributive fashion rather than in a processive fashion as for other DNA polymerases. It is also able to cleave sugar-phosphate bonds 3' to an intact AP site, acting as an AP lyase.</text>
</comment>
<dbReference type="InterPro" id="IPR022311">
    <property type="entry name" value="PolX-like"/>
</dbReference>
<name>A0A5B8RDA7_9ZZZZ</name>
<dbReference type="SUPFAM" id="SSF47802">
    <property type="entry name" value="DNA polymerase beta, N-terminal domain-like"/>
    <property type="match status" value="1"/>
</dbReference>
<evidence type="ECO:0000256" key="4">
    <source>
        <dbReference type="ARBA" id="ARBA00012720"/>
    </source>
</evidence>
<keyword evidence="9" id="KW-0548">Nucleotidyltransferase</keyword>
<evidence type="ECO:0000256" key="9">
    <source>
        <dbReference type="ARBA" id="ARBA00022695"/>
    </source>
</evidence>
<dbReference type="GO" id="GO:0003677">
    <property type="term" value="F:DNA binding"/>
    <property type="evidence" value="ECO:0007669"/>
    <property type="project" value="InterPro"/>
</dbReference>
<dbReference type="CDD" id="cd07436">
    <property type="entry name" value="PHP_PolX"/>
    <property type="match status" value="1"/>
</dbReference>
<evidence type="ECO:0000256" key="10">
    <source>
        <dbReference type="ARBA" id="ARBA00022705"/>
    </source>
</evidence>
<evidence type="ECO:0000259" key="24">
    <source>
        <dbReference type="SMART" id="SM00483"/>
    </source>
</evidence>
<dbReference type="GO" id="GO:0008270">
    <property type="term" value="F:zinc ion binding"/>
    <property type="evidence" value="ECO:0007669"/>
    <property type="project" value="TreeGrafter"/>
</dbReference>
<feature type="domain" description="Helix-hairpin-helix DNA-binding motif class 1" evidence="22">
    <location>
        <begin position="129"/>
        <end position="148"/>
    </location>
</feature>
<dbReference type="EMBL" id="MN079175">
    <property type="protein sequence ID" value="QEA06830.1"/>
    <property type="molecule type" value="Genomic_DNA"/>
</dbReference>
<dbReference type="EC" id="2.7.7.7" evidence="3"/>
<dbReference type="GO" id="GO:0042578">
    <property type="term" value="F:phosphoric ester hydrolase activity"/>
    <property type="evidence" value="ECO:0007669"/>
    <property type="project" value="TreeGrafter"/>
</dbReference>
<keyword evidence="25" id="KW-0378">Hydrolase</keyword>
<evidence type="ECO:0000256" key="16">
    <source>
        <dbReference type="ARBA" id="ARBA00035717"/>
    </source>
</evidence>
<dbReference type="InterPro" id="IPR028207">
    <property type="entry name" value="DNA_pol_B_palm_palm"/>
</dbReference>
<dbReference type="Pfam" id="PF14520">
    <property type="entry name" value="HHH_5"/>
    <property type="match status" value="1"/>
</dbReference>
<keyword evidence="8" id="KW-0808">Transferase</keyword>
<evidence type="ECO:0000256" key="18">
    <source>
        <dbReference type="ARBA" id="ARBA00044632"/>
    </source>
</evidence>
<evidence type="ECO:0000256" key="2">
    <source>
        <dbReference type="ARBA" id="ARBA00004496"/>
    </source>
</evidence>
<dbReference type="InterPro" id="IPR027421">
    <property type="entry name" value="DNA_pol_lamdba_lyase_dom_sf"/>
</dbReference>
<protein>
    <recommendedName>
        <fullName evidence="5">DNA polymerase beta</fullName>
        <ecNumber evidence="3">2.7.7.7</ecNumber>
        <ecNumber evidence="4">4.2.99.18</ecNumber>
    </recommendedName>
    <alternativeName>
        <fullName evidence="16">5'-deoxyribose-phosphate lyase</fullName>
    </alternativeName>
    <alternativeName>
        <fullName evidence="17">AP lyase</fullName>
    </alternativeName>
</protein>
<dbReference type="InterPro" id="IPR016195">
    <property type="entry name" value="Pol/histidinol_Pase-like"/>
</dbReference>
<dbReference type="PRINTS" id="PR00870">
    <property type="entry name" value="DNAPOLXBETA"/>
</dbReference>
<evidence type="ECO:0000256" key="13">
    <source>
        <dbReference type="ARBA" id="ARBA00022932"/>
    </source>
</evidence>
<dbReference type="PANTHER" id="PTHR36928:SF1">
    <property type="entry name" value="PHOSPHATASE YCDX-RELATED"/>
    <property type="match status" value="1"/>
</dbReference>
<dbReference type="GO" id="GO:0004527">
    <property type="term" value="F:exonuclease activity"/>
    <property type="evidence" value="ECO:0007669"/>
    <property type="project" value="UniProtKB-KW"/>
</dbReference>
<feature type="domain" description="DNA-directed DNA polymerase X" evidence="24">
    <location>
        <begin position="3"/>
        <end position="316"/>
    </location>
</feature>
<evidence type="ECO:0000256" key="20">
    <source>
        <dbReference type="ARBA" id="ARBA00045548"/>
    </source>
</evidence>
<dbReference type="PANTHER" id="PTHR36928">
    <property type="entry name" value="PHOSPHATASE YCDX-RELATED"/>
    <property type="match status" value="1"/>
</dbReference>
<gene>
    <name evidence="25" type="primary">polX_2</name>
    <name evidence="25" type="ORF">KBTEX_03171</name>
</gene>
<evidence type="ECO:0000256" key="19">
    <source>
        <dbReference type="ARBA" id="ARBA00044678"/>
    </source>
</evidence>
<comment type="cofactor">
    <cofactor evidence="1">
        <name>Mg(2+)</name>
        <dbReference type="ChEBI" id="CHEBI:18420"/>
    </cofactor>
</comment>
<dbReference type="Gene3D" id="3.20.20.140">
    <property type="entry name" value="Metal-dependent hydrolases"/>
    <property type="match status" value="1"/>
</dbReference>
<dbReference type="Pfam" id="PF02811">
    <property type="entry name" value="PHP"/>
    <property type="match status" value="1"/>
</dbReference>
<dbReference type="Gene3D" id="3.30.460.10">
    <property type="entry name" value="Beta Polymerase, domain 2"/>
    <property type="match status" value="1"/>
</dbReference>
<dbReference type="InterPro" id="IPR037160">
    <property type="entry name" value="DNA_Pol_thumb_sf"/>
</dbReference>
<comment type="catalytic activity">
    <reaction evidence="21">
        <text>DNA(n) + a 2'-deoxyribonucleoside 5'-triphosphate = DNA(n+1) + diphosphate</text>
        <dbReference type="Rhea" id="RHEA:22508"/>
        <dbReference type="Rhea" id="RHEA-COMP:17339"/>
        <dbReference type="Rhea" id="RHEA-COMP:17340"/>
        <dbReference type="ChEBI" id="CHEBI:33019"/>
        <dbReference type="ChEBI" id="CHEBI:61560"/>
        <dbReference type="ChEBI" id="CHEBI:173112"/>
        <dbReference type="EC" id="2.7.7.7"/>
    </reaction>
</comment>
<dbReference type="GO" id="GO:0006281">
    <property type="term" value="P:DNA repair"/>
    <property type="evidence" value="ECO:0007669"/>
    <property type="project" value="UniProtKB-KW"/>
</dbReference>
<organism evidence="25">
    <name type="scientific">uncultured organism</name>
    <dbReference type="NCBI Taxonomy" id="155900"/>
    <lineage>
        <taxon>unclassified sequences</taxon>
        <taxon>environmental samples</taxon>
    </lineage>
</organism>
<evidence type="ECO:0000256" key="7">
    <source>
        <dbReference type="ARBA" id="ARBA00022634"/>
    </source>
</evidence>
<dbReference type="NCBIfam" id="NF006375">
    <property type="entry name" value="PRK08609.1"/>
    <property type="match status" value="1"/>
</dbReference>
<dbReference type="GO" id="GO:0140078">
    <property type="term" value="F:class I DNA-(apurinic or apyrimidinic site) endonuclease activity"/>
    <property type="evidence" value="ECO:0007669"/>
    <property type="project" value="UniProtKB-EC"/>
</dbReference>
<keyword evidence="6" id="KW-0488">Methylation</keyword>
<dbReference type="AlphaFoldDB" id="A0A5B8RDA7"/>
<dbReference type="CDD" id="cd00141">
    <property type="entry name" value="NT_POLXc"/>
    <property type="match status" value="1"/>
</dbReference>
<dbReference type="SUPFAM" id="SSF81301">
    <property type="entry name" value="Nucleotidyltransferase"/>
    <property type="match status" value="1"/>
</dbReference>
<dbReference type="InterPro" id="IPR043519">
    <property type="entry name" value="NT_sf"/>
</dbReference>
<dbReference type="InterPro" id="IPR004013">
    <property type="entry name" value="PHP_dom"/>
</dbReference>
<evidence type="ECO:0000256" key="5">
    <source>
        <dbReference type="ARBA" id="ARBA00020020"/>
    </source>
</evidence>
<dbReference type="InterPro" id="IPR003583">
    <property type="entry name" value="Hlx-hairpin-Hlx_DNA-bd_motif"/>
</dbReference>
<sequence>MAVHNSEIAALFERYAELLEIQGANPFRVRAYRNAALIVRGLGTEIARMIADGTDLTDLQGIGDDLAARMHEIVDTGRLQALERLAGQFPEHLADLDALPGLGPRRIRALHDALGIASLDDLEHAARQGRIRGLKGFGAKSEHNILHAIEAHRDSQQRTRLADAERVAEPLLAHLAAARGVKRAIIAGSYRRRRETVGDVDILVSADAGNDVMDRLIGYDSVSEVVSRGETRATVILEGGLQVDLRVVPEASYGAALHYFTGNRAHNIAVRVMGQRRGLKINEYGVFEGEHRVAGATEASVYAQVGLAYIEPELRENRGELAAAAEGRLPALVDLEDIRGDLHCHTDTTDGRDSAEAMARAAKALGREYLAITDHTRRLRVANGLTPGAFAEHLDALEALDARLDGIRVLRSAEVDILEDGSLDLPDDILARMDVVVCAVHYGLGLPRAKQTDRLLRALDSPHCQILAHPTCRILGERQPIDADMGRVLRAAAETGCALEINAQPGRLDLPDVLIREALGQGARFVVATDAHGTEDLARMRLGLDQARRGWLTAADVLNTRGVDGFLAALRRR</sequence>
<dbReference type="InterPro" id="IPR002008">
    <property type="entry name" value="DNA_pol_X_beta-like"/>
</dbReference>
<feature type="domain" description="Helix-hairpin-helix DNA-binding motif class 1" evidence="22">
    <location>
        <begin position="54"/>
        <end position="73"/>
    </location>
</feature>
<dbReference type="PIRSF" id="PIRSF005047">
    <property type="entry name" value="UCP005047_YshC"/>
    <property type="match status" value="1"/>
</dbReference>
<evidence type="ECO:0000256" key="14">
    <source>
        <dbReference type="ARBA" id="ARBA00023053"/>
    </source>
</evidence>